<gene>
    <name evidence="7 10" type="primary">gltX</name>
    <name evidence="10" type="ORF">ACFPZN_49615</name>
</gene>
<dbReference type="Pfam" id="PF00749">
    <property type="entry name" value="tRNA-synt_1c"/>
    <property type="match status" value="1"/>
</dbReference>
<feature type="binding site" evidence="7">
    <location>
        <position position="131"/>
    </location>
    <ligand>
        <name>Zn(2+)</name>
        <dbReference type="ChEBI" id="CHEBI:29105"/>
    </ligand>
</feature>
<feature type="short sequence motif" description="'KMSKS' region" evidence="7">
    <location>
        <begin position="241"/>
        <end position="245"/>
    </location>
</feature>
<keyword evidence="7" id="KW-0862">Zinc</keyword>
<protein>
    <recommendedName>
        <fullName evidence="7">Glutamate--tRNA ligase</fullName>
        <ecNumber evidence="7">6.1.1.17</ecNumber>
    </recommendedName>
    <alternativeName>
        <fullName evidence="7">Glutamyl-tRNA synthetase</fullName>
        <shortName evidence="7">GluRS</shortName>
    </alternativeName>
</protein>
<keyword evidence="7" id="KW-0479">Metal-binding</keyword>
<comment type="function">
    <text evidence="7">Catalyzes the attachment of glutamate to tRNA(Glu) in a two-step reaction: glutamate is first activated by ATP to form Glu-AMP and then transferred to the acceptor end of tRNA(Glu).</text>
</comment>
<feature type="domain" description="Glutamyl/glutaminyl-tRNA synthetase class Ib catalytic" evidence="8">
    <location>
        <begin position="12"/>
        <end position="309"/>
    </location>
</feature>
<accession>A0ABW1AGR0</accession>
<dbReference type="Proteomes" id="UP001596074">
    <property type="component" value="Unassembled WGS sequence"/>
</dbReference>
<comment type="caution">
    <text evidence="10">The sequence shown here is derived from an EMBL/GenBank/DDBJ whole genome shotgun (WGS) entry which is preliminary data.</text>
</comment>
<evidence type="ECO:0000259" key="8">
    <source>
        <dbReference type="Pfam" id="PF00749"/>
    </source>
</evidence>
<sequence length="475" mass="52465">MSSTPSTSGSSIRVRFAPSPTGMFHVGGARSALFNWVMAKQAGGTLVLRIEDTDASRNQPEWTEGIIRALAWLGMDGGEYEGPYFQSANADKHAAAARTLIDAGRAYYCECTRDDLIARAGGQYKGYDNFCRDRGLEPGPGRALRFRSPDEGQTTVVDLLRGKPVFENAVLEDFVIARADGSVTFLLANAVDDISQGITHVVRGEEHLSNAPKQQLLWEALGAEPPVWAHVPVIVNEKRQKLSKRRDKVALEDYRAEGYLSDAMRNYLMLLGWAPSGDREIVPWEAIVEEFRIENVNTSPAFFDVKKLRAFNGEYIRALPPERFVAECLPFLEDAPFEVDLGVFERLAPLAQTRVAVLSEIVPMVDFAFLDEPPYDEQSWNKAMLKGPAAEILAATEEAYRDVPWETERLKTRLEEVGAAQGLKLGKTQAPVRVAATGRTVGLPLFESLEILGRERTLARIAAARAKLRDAAPAS</sequence>
<feature type="binding site" evidence="7">
    <location>
        <position position="133"/>
    </location>
    <ligand>
        <name>Zn(2+)</name>
        <dbReference type="ChEBI" id="CHEBI:29105"/>
    </ligand>
</feature>
<keyword evidence="6 7" id="KW-0030">Aminoacyl-tRNA synthetase</keyword>
<dbReference type="HAMAP" id="MF_00022">
    <property type="entry name" value="Glu_tRNA_synth_type1"/>
    <property type="match status" value="1"/>
</dbReference>
<evidence type="ECO:0000256" key="5">
    <source>
        <dbReference type="ARBA" id="ARBA00022917"/>
    </source>
</evidence>
<dbReference type="InterPro" id="IPR014729">
    <property type="entry name" value="Rossmann-like_a/b/a_fold"/>
</dbReference>
<comment type="subcellular location">
    <subcellularLocation>
        <location evidence="7">Cytoplasm</location>
    </subcellularLocation>
</comment>
<comment type="catalytic activity">
    <reaction evidence="7">
        <text>tRNA(Glu) + L-glutamate + ATP = L-glutamyl-tRNA(Glu) + AMP + diphosphate</text>
        <dbReference type="Rhea" id="RHEA:23540"/>
        <dbReference type="Rhea" id="RHEA-COMP:9663"/>
        <dbReference type="Rhea" id="RHEA-COMP:9680"/>
        <dbReference type="ChEBI" id="CHEBI:29985"/>
        <dbReference type="ChEBI" id="CHEBI:30616"/>
        <dbReference type="ChEBI" id="CHEBI:33019"/>
        <dbReference type="ChEBI" id="CHEBI:78442"/>
        <dbReference type="ChEBI" id="CHEBI:78520"/>
        <dbReference type="ChEBI" id="CHEBI:456215"/>
        <dbReference type="EC" id="6.1.1.17"/>
    </reaction>
</comment>
<dbReference type="CDD" id="cd00808">
    <property type="entry name" value="GluRS_core"/>
    <property type="match status" value="1"/>
</dbReference>
<organism evidence="10 11">
    <name type="scientific">Actinomadura rugatobispora</name>
    <dbReference type="NCBI Taxonomy" id="1994"/>
    <lineage>
        <taxon>Bacteria</taxon>
        <taxon>Bacillati</taxon>
        <taxon>Actinomycetota</taxon>
        <taxon>Actinomycetes</taxon>
        <taxon>Streptosporangiales</taxon>
        <taxon>Thermomonosporaceae</taxon>
        <taxon>Actinomadura</taxon>
    </lineage>
</organism>
<dbReference type="InterPro" id="IPR049940">
    <property type="entry name" value="GluQ/Sye"/>
</dbReference>
<dbReference type="PANTHER" id="PTHR43311">
    <property type="entry name" value="GLUTAMATE--TRNA LIGASE"/>
    <property type="match status" value="1"/>
</dbReference>
<evidence type="ECO:0000313" key="10">
    <source>
        <dbReference type="EMBL" id="MFC5753729.1"/>
    </source>
</evidence>
<dbReference type="InterPro" id="IPR020751">
    <property type="entry name" value="aa-tRNA-synth_I_codon-bd_sub2"/>
</dbReference>
<dbReference type="RefSeq" id="WP_378291060.1">
    <property type="nucleotide sequence ID" value="NZ_JBHSON010000120.1"/>
</dbReference>
<evidence type="ECO:0000256" key="2">
    <source>
        <dbReference type="ARBA" id="ARBA00022598"/>
    </source>
</evidence>
<dbReference type="SUPFAM" id="SSF52374">
    <property type="entry name" value="Nucleotidylyl transferase"/>
    <property type="match status" value="1"/>
</dbReference>
<proteinExistence type="inferred from homology"/>
<dbReference type="InterPro" id="IPR001412">
    <property type="entry name" value="aa-tRNA-synth_I_CS"/>
</dbReference>
<dbReference type="PROSITE" id="PS00178">
    <property type="entry name" value="AA_TRNA_LIGASE_I"/>
    <property type="match status" value="1"/>
</dbReference>
<evidence type="ECO:0000256" key="4">
    <source>
        <dbReference type="ARBA" id="ARBA00022840"/>
    </source>
</evidence>
<evidence type="ECO:0000256" key="3">
    <source>
        <dbReference type="ARBA" id="ARBA00022741"/>
    </source>
</evidence>
<dbReference type="InterPro" id="IPR004527">
    <property type="entry name" value="Glu-tRNA-ligase_bac/mito"/>
</dbReference>
<dbReference type="Pfam" id="PF19269">
    <property type="entry name" value="Anticodon_2"/>
    <property type="match status" value="1"/>
</dbReference>
<dbReference type="GO" id="GO:0004818">
    <property type="term" value="F:glutamate-tRNA ligase activity"/>
    <property type="evidence" value="ECO:0007669"/>
    <property type="project" value="UniProtKB-EC"/>
</dbReference>
<name>A0ABW1AGR0_9ACTN</name>
<dbReference type="InterPro" id="IPR033910">
    <property type="entry name" value="GluRS_core"/>
</dbReference>
<feature type="domain" description="Aminoacyl-tRNA synthetase class I anticodon-binding" evidence="9">
    <location>
        <begin position="324"/>
        <end position="464"/>
    </location>
</feature>
<dbReference type="InterPro" id="IPR008925">
    <property type="entry name" value="aa_tRNA-synth_I_cd-bd_sf"/>
</dbReference>
<dbReference type="EMBL" id="JBHSON010000120">
    <property type="protein sequence ID" value="MFC5753729.1"/>
    <property type="molecule type" value="Genomic_DNA"/>
</dbReference>
<evidence type="ECO:0000259" key="9">
    <source>
        <dbReference type="Pfam" id="PF19269"/>
    </source>
</evidence>
<evidence type="ECO:0000256" key="6">
    <source>
        <dbReference type="ARBA" id="ARBA00023146"/>
    </source>
</evidence>
<feature type="binding site" evidence="7">
    <location>
        <position position="109"/>
    </location>
    <ligand>
        <name>Zn(2+)</name>
        <dbReference type="ChEBI" id="CHEBI:29105"/>
    </ligand>
</feature>
<comment type="similarity">
    <text evidence="1 7">Belongs to the class-I aminoacyl-tRNA synthetase family. Glutamate--tRNA ligase type 1 subfamily.</text>
</comment>
<keyword evidence="5 7" id="KW-0648">Protein biosynthesis</keyword>
<dbReference type="EC" id="6.1.1.17" evidence="7"/>
<keyword evidence="2 7" id="KW-0436">Ligase</keyword>
<dbReference type="PRINTS" id="PR00987">
    <property type="entry name" value="TRNASYNTHGLU"/>
</dbReference>
<dbReference type="Gene3D" id="1.10.10.350">
    <property type="match status" value="1"/>
</dbReference>
<keyword evidence="3 7" id="KW-0547">Nucleotide-binding</keyword>
<evidence type="ECO:0000313" key="11">
    <source>
        <dbReference type="Proteomes" id="UP001596074"/>
    </source>
</evidence>
<comment type="subunit">
    <text evidence="7">Monomer.</text>
</comment>
<evidence type="ECO:0000256" key="1">
    <source>
        <dbReference type="ARBA" id="ARBA00007894"/>
    </source>
</evidence>
<dbReference type="InterPro" id="IPR020058">
    <property type="entry name" value="Glu/Gln-tRNA-synth_Ib_cat-dom"/>
</dbReference>
<dbReference type="Gene3D" id="3.40.50.620">
    <property type="entry name" value="HUPs"/>
    <property type="match status" value="1"/>
</dbReference>
<keyword evidence="4 7" id="KW-0067">ATP-binding</keyword>
<keyword evidence="11" id="KW-1185">Reference proteome</keyword>
<feature type="binding site" evidence="7">
    <location>
        <position position="111"/>
    </location>
    <ligand>
        <name>Zn(2+)</name>
        <dbReference type="ChEBI" id="CHEBI:29105"/>
    </ligand>
</feature>
<dbReference type="InterPro" id="IPR045462">
    <property type="entry name" value="aa-tRNA-synth_I_cd-bd"/>
</dbReference>
<comment type="cofactor">
    <cofactor evidence="7">
        <name>Zn(2+)</name>
        <dbReference type="ChEBI" id="CHEBI:29105"/>
    </cofactor>
    <text evidence="7">Binds 1 zinc ion per subunit.</text>
</comment>
<dbReference type="PANTHER" id="PTHR43311:SF2">
    <property type="entry name" value="GLUTAMATE--TRNA LIGASE, MITOCHONDRIAL-RELATED"/>
    <property type="match status" value="1"/>
</dbReference>
<feature type="binding site" evidence="7">
    <location>
        <position position="244"/>
    </location>
    <ligand>
        <name>ATP</name>
        <dbReference type="ChEBI" id="CHEBI:30616"/>
    </ligand>
</feature>
<dbReference type="InterPro" id="IPR000924">
    <property type="entry name" value="Glu/Gln-tRNA-synth"/>
</dbReference>
<reference evidence="11" key="1">
    <citation type="journal article" date="2019" name="Int. J. Syst. Evol. Microbiol.">
        <title>The Global Catalogue of Microorganisms (GCM) 10K type strain sequencing project: providing services to taxonomists for standard genome sequencing and annotation.</title>
        <authorList>
            <consortium name="The Broad Institute Genomics Platform"/>
            <consortium name="The Broad Institute Genome Sequencing Center for Infectious Disease"/>
            <person name="Wu L."/>
            <person name="Ma J."/>
        </authorList>
    </citation>
    <scope>NUCLEOTIDE SEQUENCE [LARGE SCALE GENOMIC DNA]</scope>
    <source>
        <strain evidence="11">KCTC 42087</strain>
    </source>
</reference>
<feature type="short sequence motif" description="'HIGH' region" evidence="7">
    <location>
        <begin position="18"/>
        <end position="28"/>
    </location>
</feature>
<dbReference type="NCBIfam" id="TIGR00464">
    <property type="entry name" value="gltX_bact"/>
    <property type="match status" value="1"/>
</dbReference>
<evidence type="ECO:0000256" key="7">
    <source>
        <dbReference type="HAMAP-Rule" id="MF_00022"/>
    </source>
</evidence>
<dbReference type="SUPFAM" id="SSF48163">
    <property type="entry name" value="An anticodon-binding domain of class I aminoacyl-tRNA synthetases"/>
    <property type="match status" value="1"/>
</dbReference>
<keyword evidence="7" id="KW-0963">Cytoplasm</keyword>